<dbReference type="Gene3D" id="3.10.450.710">
    <property type="entry name" value="Tgt2/MlaC"/>
    <property type="match status" value="1"/>
</dbReference>
<dbReference type="PANTHER" id="PTHR36573">
    <property type="entry name" value="INTERMEMBRANE PHOSPHOLIPID TRANSPORT SYSTEM BINDING PROTEIN MLAC"/>
    <property type="match status" value="1"/>
</dbReference>
<dbReference type="PANTHER" id="PTHR36573:SF1">
    <property type="entry name" value="INTERMEMBRANE PHOSPHOLIPID TRANSPORT SYSTEM BINDING PROTEIN MLAC"/>
    <property type="match status" value="1"/>
</dbReference>
<proteinExistence type="predicted"/>
<name>A0A8J6TX94_9GAMM</name>
<evidence type="ECO:0000313" key="1">
    <source>
        <dbReference type="EMBL" id="MBC8519362.1"/>
    </source>
</evidence>
<dbReference type="InterPro" id="IPR042245">
    <property type="entry name" value="Tgt2/MlaC_sf"/>
</dbReference>
<evidence type="ECO:0000313" key="2">
    <source>
        <dbReference type="Proteomes" id="UP000654401"/>
    </source>
</evidence>
<organism evidence="1 2">
    <name type="scientific">Candidatus Thiopontia autotrophica</name>
    <dbReference type="NCBI Taxonomy" id="2841688"/>
    <lineage>
        <taxon>Bacteria</taxon>
        <taxon>Pseudomonadati</taxon>
        <taxon>Pseudomonadota</taxon>
        <taxon>Gammaproteobacteria</taxon>
        <taxon>Candidatus Thiopontia</taxon>
    </lineage>
</organism>
<dbReference type="AlphaFoldDB" id="A0A8J6TX94"/>
<dbReference type="Pfam" id="PF05494">
    <property type="entry name" value="MlaC"/>
    <property type="match status" value="1"/>
</dbReference>
<dbReference type="InterPro" id="IPR008869">
    <property type="entry name" value="MlaC/ttg2D"/>
</dbReference>
<gene>
    <name evidence="1" type="ORF">H8D24_03010</name>
</gene>
<dbReference type="Proteomes" id="UP000654401">
    <property type="component" value="Unassembled WGS sequence"/>
</dbReference>
<accession>A0A8J6TX94</accession>
<dbReference type="EMBL" id="JACNFK010000022">
    <property type="protein sequence ID" value="MBC8519362.1"/>
    <property type="molecule type" value="Genomic_DNA"/>
</dbReference>
<sequence length="223" mass="25865">MKQRLIQRVWMMILGAVMVIPAAEAGDYYNRYGYRSPYKAPVPMRRYQPIRKATPDQMLRQGVEQTFSYLRRTGSTDLSNVLDFVNKELGPYFDFEHMTRLATGKMSKDLSDEQVKKLSNKLKEMFMTALGQQIATYAYTNHRVTFYPAKRSRFGKEVSVAARITHPRGFPVKITFRFHPTKKGWKIYDVSANNNSAVMYYRKQLAMIAQRYGIDALLKTTDG</sequence>
<protein>
    <submittedName>
        <fullName evidence="1">ABC transporter substrate-binding protein</fullName>
    </submittedName>
</protein>
<comment type="caution">
    <text evidence="1">The sequence shown here is derived from an EMBL/GenBank/DDBJ whole genome shotgun (WGS) entry which is preliminary data.</text>
</comment>
<reference evidence="1 2" key="1">
    <citation type="submission" date="2020-08" db="EMBL/GenBank/DDBJ databases">
        <title>Bridging the membrane lipid divide: bacteria of the FCB group superphylum have the potential to synthesize archaeal ether lipids.</title>
        <authorList>
            <person name="Villanueva L."/>
            <person name="Von Meijenfeldt F.A.B."/>
            <person name="Westbye A.B."/>
            <person name="Yadav S."/>
            <person name="Hopmans E.C."/>
            <person name="Dutilh B.E."/>
            <person name="Sinninghe Damste J.S."/>
        </authorList>
    </citation>
    <scope>NUCLEOTIDE SEQUENCE [LARGE SCALE GENOMIC DNA]</scope>
    <source>
        <strain evidence="1">NIOZ-UU100</strain>
    </source>
</reference>